<evidence type="ECO:0000256" key="6">
    <source>
        <dbReference type="ARBA" id="ARBA00023136"/>
    </source>
</evidence>
<evidence type="ECO:0000256" key="3">
    <source>
        <dbReference type="ARBA" id="ARBA00022475"/>
    </source>
</evidence>
<evidence type="ECO:0000313" key="10">
    <source>
        <dbReference type="EMBL" id="GAA1866557.1"/>
    </source>
</evidence>
<dbReference type="InterPro" id="IPR000515">
    <property type="entry name" value="MetI-like"/>
</dbReference>
<keyword evidence="2 7" id="KW-0813">Transport</keyword>
<dbReference type="InterPro" id="IPR035906">
    <property type="entry name" value="MetI-like_sf"/>
</dbReference>
<feature type="transmembrane region" description="Helical" evidence="7">
    <location>
        <begin position="46"/>
        <end position="71"/>
    </location>
</feature>
<protein>
    <submittedName>
        <fullName evidence="10">Sugar ABC transporter permease</fullName>
    </submittedName>
</protein>
<dbReference type="SUPFAM" id="SSF161098">
    <property type="entry name" value="MetI-like"/>
    <property type="match status" value="1"/>
</dbReference>
<evidence type="ECO:0000256" key="4">
    <source>
        <dbReference type="ARBA" id="ARBA00022692"/>
    </source>
</evidence>
<comment type="similarity">
    <text evidence="7">Belongs to the binding-protein-dependent transport system permease family.</text>
</comment>
<dbReference type="Gene3D" id="1.10.3720.10">
    <property type="entry name" value="MetI-like"/>
    <property type="match status" value="1"/>
</dbReference>
<feature type="transmembrane region" description="Helical" evidence="7">
    <location>
        <begin position="107"/>
        <end position="128"/>
    </location>
</feature>
<feature type="transmembrane region" description="Helical" evidence="7">
    <location>
        <begin position="190"/>
        <end position="212"/>
    </location>
</feature>
<dbReference type="Pfam" id="PF00528">
    <property type="entry name" value="BPD_transp_1"/>
    <property type="match status" value="1"/>
</dbReference>
<feature type="transmembrane region" description="Helical" evidence="7">
    <location>
        <begin position="140"/>
        <end position="159"/>
    </location>
</feature>
<name>A0ABP4ZRU7_9MICO</name>
<feature type="transmembrane region" description="Helical" evidence="7">
    <location>
        <begin position="294"/>
        <end position="317"/>
    </location>
</feature>
<evidence type="ECO:0000259" key="9">
    <source>
        <dbReference type="PROSITE" id="PS50928"/>
    </source>
</evidence>
<evidence type="ECO:0000256" key="1">
    <source>
        <dbReference type="ARBA" id="ARBA00004651"/>
    </source>
</evidence>
<evidence type="ECO:0000256" key="7">
    <source>
        <dbReference type="RuleBase" id="RU363032"/>
    </source>
</evidence>
<organism evidence="10 11">
    <name type="scientific">Myceligenerans crystallogenes</name>
    <dbReference type="NCBI Taxonomy" id="316335"/>
    <lineage>
        <taxon>Bacteria</taxon>
        <taxon>Bacillati</taxon>
        <taxon>Actinomycetota</taxon>
        <taxon>Actinomycetes</taxon>
        <taxon>Micrococcales</taxon>
        <taxon>Promicromonosporaceae</taxon>
        <taxon>Myceligenerans</taxon>
    </lineage>
</organism>
<dbReference type="PANTHER" id="PTHR43005:SF2">
    <property type="entry name" value="INTEGRAL MEMBRANE SUGAR TRANSPORT PROTEIN"/>
    <property type="match status" value="1"/>
</dbReference>
<dbReference type="Proteomes" id="UP001501094">
    <property type="component" value="Unassembled WGS sequence"/>
</dbReference>
<evidence type="ECO:0000256" key="8">
    <source>
        <dbReference type="SAM" id="MobiDB-lite"/>
    </source>
</evidence>
<keyword evidence="4 7" id="KW-0812">Transmembrane</keyword>
<evidence type="ECO:0000256" key="2">
    <source>
        <dbReference type="ARBA" id="ARBA00022448"/>
    </source>
</evidence>
<proteinExistence type="inferred from homology"/>
<keyword evidence="11" id="KW-1185">Reference proteome</keyword>
<comment type="subcellular location">
    <subcellularLocation>
        <location evidence="1 7">Cell membrane</location>
        <topology evidence="1 7">Multi-pass membrane protein</topology>
    </subcellularLocation>
</comment>
<keyword evidence="6 7" id="KW-0472">Membrane</keyword>
<dbReference type="PANTHER" id="PTHR43005">
    <property type="entry name" value="BLR7065 PROTEIN"/>
    <property type="match status" value="1"/>
</dbReference>
<comment type="caution">
    <text evidence="10">The sequence shown here is derived from an EMBL/GenBank/DDBJ whole genome shotgun (WGS) entry which is preliminary data.</text>
</comment>
<keyword evidence="5 7" id="KW-1133">Transmembrane helix</keyword>
<reference evidence="11" key="1">
    <citation type="journal article" date="2019" name="Int. J. Syst. Evol. Microbiol.">
        <title>The Global Catalogue of Microorganisms (GCM) 10K type strain sequencing project: providing services to taxonomists for standard genome sequencing and annotation.</title>
        <authorList>
            <consortium name="The Broad Institute Genomics Platform"/>
            <consortium name="The Broad Institute Genome Sequencing Center for Infectious Disease"/>
            <person name="Wu L."/>
            <person name="Ma J."/>
        </authorList>
    </citation>
    <scope>NUCLEOTIDE SEQUENCE [LARGE SCALE GENOMIC DNA]</scope>
    <source>
        <strain evidence="11">JCM 14326</strain>
    </source>
</reference>
<feature type="domain" description="ABC transmembrane type-1" evidence="9">
    <location>
        <begin position="103"/>
        <end position="312"/>
    </location>
</feature>
<feature type="region of interest" description="Disordered" evidence="8">
    <location>
        <begin position="1"/>
        <end position="32"/>
    </location>
</feature>
<evidence type="ECO:0000256" key="5">
    <source>
        <dbReference type="ARBA" id="ARBA00022989"/>
    </source>
</evidence>
<gene>
    <name evidence="10" type="ORF">GCM10009751_25890</name>
</gene>
<evidence type="ECO:0000313" key="11">
    <source>
        <dbReference type="Proteomes" id="UP001501094"/>
    </source>
</evidence>
<dbReference type="CDD" id="cd06261">
    <property type="entry name" value="TM_PBP2"/>
    <property type="match status" value="1"/>
</dbReference>
<dbReference type="EMBL" id="BAAANL010000005">
    <property type="protein sequence ID" value="GAA1866557.1"/>
    <property type="molecule type" value="Genomic_DNA"/>
</dbReference>
<accession>A0ABP4ZRU7</accession>
<keyword evidence="3" id="KW-1003">Cell membrane</keyword>
<dbReference type="PROSITE" id="PS50928">
    <property type="entry name" value="ABC_TM1"/>
    <property type="match status" value="1"/>
</dbReference>
<dbReference type="RefSeq" id="WP_344103491.1">
    <property type="nucleotide sequence ID" value="NZ_BAAANL010000005.1"/>
</dbReference>
<sequence length="328" mass="35077">MTARAAAAVPGTATRGTTPRAPAAAARATTRPASSRRRQDLLVSRALLWPALVVAVVLTQVPMLATVYYSFQEWNLLRPGQRGFAGFGNYAKVLSDGSFLSSLGSTVLVTGSAVVGATLLGLLFAVLLDRKFAGRSVARTLMITPFLVMPAAAALIWKWSILDVTYGMANWFLSLVGIGPVAWNTELPALTVIAVLIWQYTPFAMLILLAGLQSQSREVLEAAGVDGAGPWRTFTAITLPHLRQYVEITVLLATILLLQVFDPVAIMTKGTGGSKTLSYLLYERAFVGLEVGEAAAYGVMTVIVTILVATVALRTLFKVFSAEGLMNR</sequence>